<evidence type="ECO:0000313" key="2">
    <source>
        <dbReference type="EMBL" id="CAG8948916.1"/>
    </source>
</evidence>
<dbReference type="OrthoDB" id="3564465at2759"/>
<dbReference type="Proteomes" id="UP000696280">
    <property type="component" value="Unassembled WGS sequence"/>
</dbReference>
<comment type="caution">
    <text evidence="2">The sequence shown here is derived from an EMBL/GenBank/DDBJ whole genome shotgun (WGS) entry which is preliminary data.</text>
</comment>
<organism evidence="2 3">
    <name type="scientific">Hymenoscyphus fraxineus</name>
    <dbReference type="NCBI Taxonomy" id="746836"/>
    <lineage>
        <taxon>Eukaryota</taxon>
        <taxon>Fungi</taxon>
        <taxon>Dikarya</taxon>
        <taxon>Ascomycota</taxon>
        <taxon>Pezizomycotina</taxon>
        <taxon>Leotiomycetes</taxon>
        <taxon>Helotiales</taxon>
        <taxon>Helotiaceae</taxon>
        <taxon>Hymenoscyphus</taxon>
    </lineage>
</organism>
<evidence type="ECO:0000313" key="3">
    <source>
        <dbReference type="Proteomes" id="UP000696280"/>
    </source>
</evidence>
<accession>A0A9N9KL48</accession>
<gene>
    <name evidence="2" type="ORF">HYFRA_00002043</name>
</gene>
<protein>
    <submittedName>
        <fullName evidence="2">Uncharacterized protein</fullName>
    </submittedName>
</protein>
<feature type="coiled-coil region" evidence="1">
    <location>
        <begin position="2"/>
        <end position="60"/>
    </location>
</feature>
<feature type="coiled-coil region" evidence="1">
    <location>
        <begin position="145"/>
        <end position="206"/>
    </location>
</feature>
<keyword evidence="3" id="KW-1185">Reference proteome</keyword>
<keyword evidence="1" id="KW-0175">Coiled coil</keyword>
<evidence type="ECO:0000256" key="1">
    <source>
        <dbReference type="SAM" id="Coils"/>
    </source>
</evidence>
<name>A0A9N9KL48_9HELO</name>
<sequence length="393" mass="44039">MVNNKQQELDDINQQIAANEKKIVQTSTSTAKEQAQKEYIDSTRKLTQQAKRLAEEANERMKHSLRSSFPNLSLELNSDPLKLNFALPTTPSDEILQSAATKAHFVKKELLEKAKGLGAKRLEILSTYYTNERKVVISNEDATLEKQLRAETVELRAEIQVLKSTLAASKQKPKETLAGEIAKLAANKSEQQISSLMNQVNELTTEIKLMKPVYEVGQAIRTGIVETSKRRRRANEKPDHIRGEPDVEIVRARNSAAHDGHAEADFALLRSGTCVNMRSVIYDMYRTNAEDAQNFPVGVGNAQWAAWYSARATMYLCWANTDYTPDVDLERSFDVIDNRVKTCLASHLKAASGNWAVAWESFNNDPRVKTDIASMGGIAGVFITKERTRLSDH</sequence>
<dbReference type="EMBL" id="CAJVRL010000001">
    <property type="protein sequence ID" value="CAG8948916.1"/>
    <property type="molecule type" value="Genomic_DNA"/>
</dbReference>
<reference evidence="2" key="1">
    <citation type="submission" date="2021-07" db="EMBL/GenBank/DDBJ databases">
        <authorList>
            <person name="Durling M."/>
        </authorList>
    </citation>
    <scope>NUCLEOTIDE SEQUENCE</scope>
</reference>
<proteinExistence type="predicted"/>
<dbReference type="AlphaFoldDB" id="A0A9N9KL48"/>